<evidence type="ECO:0000256" key="1">
    <source>
        <dbReference type="SAM" id="MobiDB-lite"/>
    </source>
</evidence>
<proteinExistence type="predicted"/>
<dbReference type="Gene3D" id="3.30.160.170">
    <property type="entry name" value="FlaG-like"/>
    <property type="match status" value="1"/>
</dbReference>
<name>A0ABX0JDM8_9BACL</name>
<feature type="compositionally biased region" description="Basic and acidic residues" evidence="1">
    <location>
        <begin position="35"/>
        <end position="49"/>
    </location>
</feature>
<keyword evidence="2" id="KW-0969">Cilium</keyword>
<sequence length="123" mass="13593">MSNYGVTPSSPAQAPVKSTSDSMVESSMANIQSVRDMKSAESRGEHVSVSDEQLIKAIDRAIKAVEGSVTSLEFSIHTKTNRIMVKVLEKDTGRIIREIPPEKTMDMVAKLWELAGIMVDERR</sequence>
<keyword evidence="2" id="KW-0282">Flagellum</keyword>
<keyword evidence="3" id="KW-1185">Reference proteome</keyword>
<dbReference type="EMBL" id="JAAOIW010000014">
    <property type="protein sequence ID" value="NHN33891.1"/>
    <property type="molecule type" value="Genomic_DNA"/>
</dbReference>
<feature type="compositionally biased region" description="Polar residues" evidence="1">
    <location>
        <begin position="1"/>
        <end position="33"/>
    </location>
</feature>
<dbReference type="SUPFAM" id="SSF160214">
    <property type="entry name" value="FlaG-like"/>
    <property type="match status" value="1"/>
</dbReference>
<dbReference type="Pfam" id="PF03646">
    <property type="entry name" value="FlaG"/>
    <property type="match status" value="1"/>
</dbReference>
<keyword evidence="2" id="KW-0966">Cell projection</keyword>
<feature type="region of interest" description="Disordered" evidence="1">
    <location>
        <begin position="1"/>
        <end position="49"/>
    </location>
</feature>
<dbReference type="InterPro" id="IPR005186">
    <property type="entry name" value="FlaG"/>
</dbReference>
<dbReference type="PANTHER" id="PTHR37166:SF1">
    <property type="entry name" value="PROTEIN FLAG"/>
    <property type="match status" value="1"/>
</dbReference>
<dbReference type="Proteomes" id="UP001165962">
    <property type="component" value="Unassembled WGS sequence"/>
</dbReference>
<comment type="caution">
    <text evidence="2">The sequence shown here is derived from an EMBL/GenBank/DDBJ whole genome shotgun (WGS) entry which is preliminary data.</text>
</comment>
<evidence type="ECO:0000313" key="3">
    <source>
        <dbReference type="Proteomes" id="UP001165962"/>
    </source>
</evidence>
<gene>
    <name evidence="2" type="ORF">G9U52_29155</name>
</gene>
<dbReference type="PANTHER" id="PTHR37166">
    <property type="entry name" value="PROTEIN FLAG"/>
    <property type="match status" value="1"/>
</dbReference>
<protein>
    <submittedName>
        <fullName evidence="2">Flagellar protein FlaG</fullName>
    </submittedName>
</protein>
<accession>A0ABX0JDM8</accession>
<organism evidence="2 3">
    <name type="scientific">Paenibacillus agricola</name>
    <dbReference type="NCBI Taxonomy" id="2716264"/>
    <lineage>
        <taxon>Bacteria</taxon>
        <taxon>Bacillati</taxon>
        <taxon>Bacillota</taxon>
        <taxon>Bacilli</taxon>
        <taxon>Bacillales</taxon>
        <taxon>Paenibacillaceae</taxon>
        <taxon>Paenibacillus</taxon>
    </lineage>
</organism>
<reference evidence="2" key="1">
    <citation type="submission" date="2020-03" db="EMBL/GenBank/DDBJ databases">
        <title>Draft sequencing of Paenibacilllus sp. S3N08.</title>
        <authorList>
            <person name="Kim D.-U."/>
        </authorList>
    </citation>
    <scope>NUCLEOTIDE SEQUENCE</scope>
    <source>
        <strain evidence="2">S3N08</strain>
    </source>
</reference>
<dbReference type="InterPro" id="IPR035924">
    <property type="entry name" value="FlaG-like_sf"/>
</dbReference>
<evidence type="ECO:0000313" key="2">
    <source>
        <dbReference type="EMBL" id="NHN33891.1"/>
    </source>
</evidence>